<evidence type="ECO:0000313" key="14">
    <source>
        <dbReference type="EnsemblMetazoa" id="CJA18496.1"/>
    </source>
</evidence>
<evidence type="ECO:0000256" key="3">
    <source>
        <dbReference type="ARBA" id="ARBA00022692"/>
    </source>
</evidence>
<keyword evidence="4 12" id="KW-0732">Signal</keyword>
<dbReference type="EnsemblMetazoa" id="CJA18496.1">
    <property type="protein sequence ID" value="CJA18496.1"/>
    <property type="gene ID" value="WBGene00137700"/>
</dbReference>
<evidence type="ECO:0000256" key="4">
    <source>
        <dbReference type="ARBA" id="ARBA00022729"/>
    </source>
</evidence>
<evidence type="ECO:0000256" key="5">
    <source>
        <dbReference type="ARBA" id="ARBA00022824"/>
    </source>
</evidence>
<dbReference type="PANTHER" id="PTHR13460:SF0">
    <property type="entry name" value="MALECTIN"/>
    <property type="match status" value="1"/>
</dbReference>
<evidence type="ECO:0000256" key="7">
    <source>
        <dbReference type="ARBA" id="ARBA00023136"/>
    </source>
</evidence>
<feature type="signal peptide" evidence="12">
    <location>
        <begin position="1"/>
        <end position="20"/>
    </location>
</feature>
<dbReference type="GO" id="GO:0030246">
    <property type="term" value="F:carbohydrate binding"/>
    <property type="evidence" value="ECO:0007669"/>
    <property type="project" value="InterPro"/>
</dbReference>
<evidence type="ECO:0000256" key="10">
    <source>
        <dbReference type="SAM" id="MobiDB-lite"/>
    </source>
</evidence>
<dbReference type="AlphaFoldDB" id="A0A8R1I201"/>
<feature type="domain" description="Malectin" evidence="13">
    <location>
        <begin position="27"/>
        <end position="184"/>
    </location>
</feature>
<evidence type="ECO:0000256" key="11">
    <source>
        <dbReference type="SAM" id="Phobius"/>
    </source>
</evidence>
<dbReference type="InterPro" id="IPR021720">
    <property type="entry name" value="Malectin_dom"/>
</dbReference>
<feature type="chain" id="PRO_5035747416" evidence="12">
    <location>
        <begin position="21"/>
        <end position="284"/>
    </location>
</feature>
<keyword evidence="3 11" id="KW-0812">Transmembrane</keyword>
<protein>
    <submittedName>
        <fullName evidence="14">Malectin domain-containing protein</fullName>
    </submittedName>
</protein>
<keyword evidence="15" id="KW-1185">Reference proteome</keyword>
<keyword evidence="5" id="KW-0256">Endoplasmic reticulum</keyword>
<keyword evidence="6 11" id="KW-1133">Transmembrane helix</keyword>
<dbReference type="PANTHER" id="PTHR13460">
    <property type="match status" value="1"/>
</dbReference>
<evidence type="ECO:0000256" key="2">
    <source>
        <dbReference type="ARBA" id="ARBA00009141"/>
    </source>
</evidence>
<comment type="subcellular location">
    <subcellularLocation>
        <location evidence="1">Endoplasmic reticulum membrane</location>
        <topology evidence="1">Single-pass type I membrane protein</topology>
    </subcellularLocation>
</comment>
<dbReference type="InterPro" id="IPR039155">
    <property type="entry name" value="MLEC"/>
</dbReference>
<feature type="transmembrane region" description="Helical" evidence="11">
    <location>
        <begin position="257"/>
        <end position="278"/>
    </location>
</feature>
<name>A0A8R1I201_CAEJA</name>
<proteinExistence type="inferred from homology"/>
<accession>A0A8R1I201</accession>
<dbReference type="Gene3D" id="2.60.120.430">
    <property type="entry name" value="Galactose-binding lectin"/>
    <property type="match status" value="1"/>
</dbReference>
<dbReference type="GO" id="GO:0005789">
    <property type="term" value="C:endoplasmic reticulum membrane"/>
    <property type="evidence" value="ECO:0007669"/>
    <property type="project" value="UniProtKB-SubCell"/>
</dbReference>
<evidence type="ECO:0000256" key="6">
    <source>
        <dbReference type="ARBA" id="ARBA00022989"/>
    </source>
</evidence>
<dbReference type="Pfam" id="PF11721">
    <property type="entry name" value="Malectin"/>
    <property type="match status" value="1"/>
</dbReference>
<evidence type="ECO:0000256" key="8">
    <source>
        <dbReference type="ARBA" id="ARBA00023180"/>
    </source>
</evidence>
<reference evidence="14" key="2">
    <citation type="submission" date="2022-06" db="UniProtKB">
        <authorList>
            <consortium name="EnsemblMetazoa"/>
        </authorList>
    </citation>
    <scope>IDENTIFICATION</scope>
    <source>
        <strain evidence="14">DF5081</strain>
    </source>
</reference>
<feature type="region of interest" description="Disordered" evidence="10">
    <location>
        <begin position="217"/>
        <end position="236"/>
    </location>
</feature>
<organism evidence="14 15">
    <name type="scientific">Caenorhabditis japonica</name>
    <dbReference type="NCBI Taxonomy" id="281687"/>
    <lineage>
        <taxon>Eukaryota</taxon>
        <taxon>Metazoa</taxon>
        <taxon>Ecdysozoa</taxon>
        <taxon>Nematoda</taxon>
        <taxon>Chromadorea</taxon>
        <taxon>Rhabditida</taxon>
        <taxon>Rhabditina</taxon>
        <taxon>Rhabditomorpha</taxon>
        <taxon>Rhabditoidea</taxon>
        <taxon>Rhabditidae</taxon>
        <taxon>Peloderinae</taxon>
        <taxon>Caenorhabditis</taxon>
    </lineage>
</organism>
<dbReference type="OMA" id="PNPYSMD"/>
<dbReference type="Proteomes" id="UP000005237">
    <property type="component" value="Unassembled WGS sequence"/>
</dbReference>
<keyword evidence="8" id="KW-0325">Glycoprotein</keyword>
<sequence length="284" mass="31563">MSKGLISLLLLTCLARTAFTHNLGDRVVMAVNCGGPETVGAYGIEYSADYSTDGTASDHGMQYSFHNAQPEDLDVYTTERWSSSSFSYEIPVGDGEYVIMLKFSEVYFQSAGQKVFHVRINSHTAVKNLDIFEAAGGRGFAHDIYVPVVVKGNSISVDGHSRSYDGYIEIEFAKGPHDNPKANGFAVVRGTIEDMPPVPQRVTTGPEDFESFDLYEEDDPEDSFRPQITRSDDDDGNVEMFSAGSDNNPYDKESNEWWLPVVAFLVVFIPIGYVIHLWNNPQQL</sequence>
<comment type="similarity">
    <text evidence="2">Belongs to the malectin family.</text>
</comment>
<keyword evidence="9" id="KW-0119">Carbohydrate metabolism</keyword>
<evidence type="ECO:0000256" key="9">
    <source>
        <dbReference type="ARBA" id="ARBA00023277"/>
    </source>
</evidence>
<evidence type="ECO:0000256" key="12">
    <source>
        <dbReference type="SAM" id="SignalP"/>
    </source>
</evidence>
<keyword evidence="7 11" id="KW-0472">Membrane</keyword>
<reference evidence="15" key="1">
    <citation type="submission" date="2010-08" db="EMBL/GenBank/DDBJ databases">
        <authorList>
            <consortium name="Caenorhabditis japonica Sequencing Consortium"/>
            <person name="Wilson R.K."/>
        </authorList>
    </citation>
    <scope>NUCLEOTIDE SEQUENCE [LARGE SCALE GENOMIC DNA]</scope>
    <source>
        <strain evidence="15">DF5081</strain>
    </source>
</reference>
<evidence type="ECO:0000313" key="15">
    <source>
        <dbReference type="Proteomes" id="UP000005237"/>
    </source>
</evidence>
<evidence type="ECO:0000256" key="1">
    <source>
        <dbReference type="ARBA" id="ARBA00004115"/>
    </source>
</evidence>
<evidence type="ECO:0000259" key="13">
    <source>
        <dbReference type="Pfam" id="PF11721"/>
    </source>
</evidence>